<keyword evidence="5" id="KW-1185">Reference proteome</keyword>
<dbReference type="CDD" id="cd00293">
    <property type="entry name" value="USP-like"/>
    <property type="match status" value="1"/>
</dbReference>
<evidence type="ECO:0000313" key="4">
    <source>
        <dbReference type="EMBL" id="AFM15076.1"/>
    </source>
</evidence>
<feature type="domain" description="UspA" evidence="3">
    <location>
        <begin position="4"/>
        <end position="146"/>
    </location>
</feature>
<feature type="region of interest" description="Disordered" evidence="2">
    <location>
        <begin position="42"/>
        <end position="66"/>
    </location>
</feature>
<feature type="compositionally biased region" description="Basic and acidic residues" evidence="2">
    <location>
        <begin position="44"/>
        <end position="63"/>
    </location>
</feature>
<evidence type="ECO:0000259" key="3">
    <source>
        <dbReference type="Pfam" id="PF00582"/>
    </source>
</evidence>
<dbReference type="SUPFAM" id="SSF52402">
    <property type="entry name" value="Adenine nucleotide alpha hydrolases-like"/>
    <property type="match status" value="1"/>
</dbReference>
<dbReference type="PANTHER" id="PTHR46268">
    <property type="entry name" value="STRESS RESPONSE PROTEIN NHAX"/>
    <property type="match status" value="1"/>
</dbReference>
<dbReference type="InterPro" id="IPR014729">
    <property type="entry name" value="Rossmann-like_a/b/a_fold"/>
</dbReference>
<dbReference type="PRINTS" id="PR01438">
    <property type="entry name" value="UNVRSLSTRESS"/>
</dbReference>
<dbReference type="STRING" id="710421.Mycch_0251"/>
<dbReference type="InterPro" id="IPR006015">
    <property type="entry name" value="Universal_stress_UspA"/>
</dbReference>
<dbReference type="Gene3D" id="3.40.50.620">
    <property type="entry name" value="HUPs"/>
    <property type="match status" value="1"/>
</dbReference>
<dbReference type="eggNOG" id="COG0589">
    <property type="taxonomic scope" value="Bacteria"/>
</dbReference>
<evidence type="ECO:0000313" key="5">
    <source>
        <dbReference type="Proteomes" id="UP000006057"/>
    </source>
</evidence>
<name>I4BCR9_MYCCN</name>
<sequence>MTAYRTIVVGTDGSETSLRAVDKAASLAAESDATLIVASAYTSKHRETGAPDPDQPQHEDYRTEGNAPVYDLLRDAAARARRAGAPDVEERAVEGSPADALIALADETGADLLVVGDVGLNSMVGRLVGSVPRIIRDRAKTEVLIVETAN</sequence>
<dbReference type="EMBL" id="CP003053">
    <property type="protein sequence ID" value="AFM15076.1"/>
    <property type="molecule type" value="Genomic_DNA"/>
</dbReference>
<dbReference type="PANTHER" id="PTHR46268:SF6">
    <property type="entry name" value="UNIVERSAL STRESS PROTEIN UP12"/>
    <property type="match status" value="1"/>
</dbReference>
<dbReference type="Proteomes" id="UP000006057">
    <property type="component" value="Chromosome"/>
</dbReference>
<gene>
    <name evidence="4" type="ordered locus">Mycch_0251</name>
</gene>
<organism evidence="4 5">
    <name type="scientific">Mycolicibacterium chubuense (strain NBB4)</name>
    <name type="common">Mycobacterium chubuense</name>
    <dbReference type="NCBI Taxonomy" id="710421"/>
    <lineage>
        <taxon>Bacteria</taxon>
        <taxon>Bacillati</taxon>
        <taxon>Actinomycetota</taxon>
        <taxon>Actinomycetes</taxon>
        <taxon>Mycobacteriales</taxon>
        <taxon>Mycobacteriaceae</taxon>
        <taxon>Mycolicibacterium</taxon>
    </lineage>
</organism>
<proteinExistence type="inferred from homology"/>
<dbReference type="KEGG" id="mcb:Mycch_0251"/>
<dbReference type="HOGENOM" id="CLU_049301_16_4_11"/>
<reference evidence="4 5" key="1">
    <citation type="submission" date="2012-06" db="EMBL/GenBank/DDBJ databases">
        <title>Complete sequence of chromosome of Mycobacterium chubuense NBB4.</title>
        <authorList>
            <consortium name="US DOE Joint Genome Institute"/>
            <person name="Lucas S."/>
            <person name="Han J."/>
            <person name="Lapidus A."/>
            <person name="Cheng J.-F."/>
            <person name="Goodwin L."/>
            <person name="Pitluck S."/>
            <person name="Peters L."/>
            <person name="Mikhailova N."/>
            <person name="Teshima H."/>
            <person name="Detter J.C."/>
            <person name="Han C."/>
            <person name="Tapia R."/>
            <person name="Land M."/>
            <person name="Hauser L."/>
            <person name="Kyrpides N."/>
            <person name="Ivanova N."/>
            <person name="Pagani I."/>
            <person name="Mattes T."/>
            <person name="Holmes A."/>
            <person name="Rutledge P."/>
            <person name="Paulsen I."/>
            <person name="Coleman N."/>
            <person name="Woyke T."/>
        </authorList>
    </citation>
    <scope>NUCLEOTIDE SEQUENCE [LARGE SCALE GENOMIC DNA]</scope>
    <source>
        <strain evidence="4 5">NBB4</strain>
    </source>
</reference>
<comment type="similarity">
    <text evidence="1">Belongs to the universal stress protein A family.</text>
</comment>
<protein>
    <submittedName>
        <fullName evidence="4">Universal stress protein UspA-like protein</fullName>
    </submittedName>
</protein>
<dbReference type="Pfam" id="PF00582">
    <property type="entry name" value="Usp"/>
    <property type="match status" value="1"/>
</dbReference>
<dbReference type="InterPro" id="IPR006016">
    <property type="entry name" value="UspA"/>
</dbReference>
<evidence type="ECO:0000256" key="1">
    <source>
        <dbReference type="ARBA" id="ARBA00008791"/>
    </source>
</evidence>
<dbReference type="RefSeq" id="WP_014813568.1">
    <property type="nucleotide sequence ID" value="NC_018027.1"/>
</dbReference>
<dbReference type="AlphaFoldDB" id="I4BCR9"/>
<accession>I4BCR9</accession>
<dbReference type="PATRIC" id="fig|710421.3.peg.243"/>
<evidence type="ECO:0000256" key="2">
    <source>
        <dbReference type="SAM" id="MobiDB-lite"/>
    </source>
</evidence>